<dbReference type="CDD" id="cd06530">
    <property type="entry name" value="S26_SPase_I"/>
    <property type="match status" value="1"/>
</dbReference>
<protein>
    <submittedName>
        <fullName evidence="7">Signal peptidase I</fullName>
    </submittedName>
</protein>
<keyword evidence="8" id="KW-1185">Reference proteome</keyword>
<evidence type="ECO:0000256" key="4">
    <source>
        <dbReference type="ARBA" id="ARBA00022801"/>
    </source>
</evidence>
<accession>A0A010ZZA2</accession>
<dbReference type="RefSeq" id="WP_051570575.1">
    <property type="nucleotide sequence ID" value="NZ_KK073874.1"/>
</dbReference>
<feature type="domain" description="Peptidase S26" evidence="6">
    <location>
        <begin position="114"/>
        <end position="153"/>
    </location>
</feature>
<dbReference type="PRINTS" id="PR00727">
    <property type="entry name" value="LEADERPTASE"/>
</dbReference>
<sequence length="157" mass="16837">MTVARVAGALLATSIAAGWWLHRRFVVVTVLGESMVPTFAHGDRVLVRRVRLARARAGDVVVAAWGVPEPGGPFPRTIEKPTPGRPSTLAPWMVKRLVAGPGDAVPEVVRPTVPDREVPPGRFLLLGDNVAASADSRVRGYAHAEYLLGVVVSRLPR</sequence>
<dbReference type="InterPro" id="IPR036286">
    <property type="entry name" value="LexA/Signal_pep-like_sf"/>
</dbReference>
<dbReference type="PANTHER" id="PTHR43390">
    <property type="entry name" value="SIGNAL PEPTIDASE I"/>
    <property type="match status" value="1"/>
</dbReference>
<reference evidence="7 8" key="1">
    <citation type="submission" date="2013-07" db="EMBL/GenBank/DDBJ databases">
        <authorList>
            <consortium name="DOE Joint Genome Institute"/>
            <person name="Eisen J."/>
            <person name="Huntemann M."/>
            <person name="Han J."/>
            <person name="Chen A."/>
            <person name="Kyrpides N."/>
            <person name="Mavromatis K."/>
            <person name="Markowitz V."/>
            <person name="Palaniappan K."/>
            <person name="Ivanova N."/>
            <person name="Schaumberg A."/>
            <person name="Pati A."/>
            <person name="Liolios K."/>
            <person name="Nordberg H.P."/>
            <person name="Cantor M.N."/>
            <person name="Hua S.X."/>
            <person name="Woyke T."/>
        </authorList>
    </citation>
    <scope>NUCLEOTIDE SEQUENCE [LARGE SCALE GENOMIC DNA]</scope>
    <source>
        <strain evidence="7 8">DSM 44712</strain>
    </source>
</reference>
<comment type="similarity">
    <text evidence="2">Belongs to the peptidase S26 family.</text>
</comment>
<evidence type="ECO:0000256" key="5">
    <source>
        <dbReference type="PIRSR" id="PIRSR600223-1"/>
    </source>
</evidence>
<keyword evidence="4" id="KW-0378">Hydrolase</keyword>
<evidence type="ECO:0000256" key="1">
    <source>
        <dbReference type="ARBA" id="ARBA00004401"/>
    </source>
</evidence>
<evidence type="ECO:0000256" key="2">
    <source>
        <dbReference type="ARBA" id="ARBA00009370"/>
    </source>
</evidence>
<keyword evidence="3" id="KW-0645">Protease</keyword>
<gene>
    <name evidence="7" type="ORF">CryarDRAFT_3738</name>
</gene>
<dbReference type="OrthoDB" id="5518017at2"/>
<dbReference type="HOGENOM" id="CLU_028723_10_0_11"/>
<feature type="active site" evidence="5">
    <location>
        <position position="95"/>
    </location>
</feature>
<evidence type="ECO:0000313" key="8">
    <source>
        <dbReference type="Proteomes" id="UP000021053"/>
    </source>
</evidence>
<proteinExistence type="inferred from homology"/>
<dbReference type="AlphaFoldDB" id="A0A010ZZA2"/>
<dbReference type="PATRIC" id="fig|927661.3.peg.3704"/>
<comment type="subcellular location">
    <subcellularLocation>
        <location evidence="1">Cell membrane</location>
        <topology evidence="1">Single-pass type II membrane protein</topology>
    </subcellularLocation>
</comment>
<dbReference type="Proteomes" id="UP000021053">
    <property type="component" value="Unassembled WGS sequence"/>
</dbReference>
<comment type="caution">
    <text evidence="7">The sequence shown here is derived from an EMBL/GenBank/DDBJ whole genome shotgun (WGS) entry which is preliminary data.</text>
</comment>
<dbReference type="PROSITE" id="PS00501">
    <property type="entry name" value="SPASE_I_1"/>
    <property type="match status" value="1"/>
</dbReference>
<dbReference type="InterPro" id="IPR000223">
    <property type="entry name" value="Pept_S26A_signal_pept_1"/>
</dbReference>
<dbReference type="Pfam" id="PF10502">
    <property type="entry name" value="Peptidase_S26"/>
    <property type="match status" value="2"/>
</dbReference>
<dbReference type="EMBL" id="JFBT01000001">
    <property type="protein sequence ID" value="EXG82547.1"/>
    <property type="molecule type" value="Genomic_DNA"/>
</dbReference>
<dbReference type="GO" id="GO:0005886">
    <property type="term" value="C:plasma membrane"/>
    <property type="evidence" value="ECO:0007669"/>
    <property type="project" value="UniProtKB-SubCell"/>
</dbReference>
<evidence type="ECO:0000259" key="6">
    <source>
        <dbReference type="Pfam" id="PF10502"/>
    </source>
</evidence>
<dbReference type="SUPFAM" id="SSF51306">
    <property type="entry name" value="LexA/Signal peptidase"/>
    <property type="match status" value="1"/>
</dbReference>
<evidence type="ECO:0000313" key="7">
    <source>
        <dbReference type="EMBL" id="EXG82547.1"/>
    </source>
</evidence>
<dbReference type="PANTHER" id="PTHR43390:SF1">
    <property type="entry name" value="CHLOROPLAST PROCESSING PEPTIDASE"/>
    <property type="match status" value="1"/>
</dbReference>
<feature type="active site" evidence="5">
    <location>
        <position position="34"/>
    </location>
</feature>
<dbReference type="InterPro" id="IPR019756">
    <property type="entry name" value="Pept_S26A_signal_pept_1_Ser-AS"/>
</dbReference>
<dbReference type="InterPro" id="IPR019533">
    <property type="entry name" value="Peptidase_S26"/>
</dbReference>
<dbReference type="GO" id="GO:0006465">
    <property type="term" value="P:signal peptide processing"/>
    <property type="evidence" value="ECO:0007669"/>
    <property type="project" value="InterPro"/>
</dbReference>
<dbReference type="Gene3D" id="2.10.109.10">
    <property type="entry name" value="Umud Fragment, subunit A"/>
    <property type="match status" value="1"/>
</dbReference>
<feature type="domain" description="Peptidase S26" evidence="6">
    <location>
        <begin position="10"/>
        <end position="105"/>
    </location>
</feature>
<evidence type="ECO:0000256" key="3">
    <source>
        <dbReference type="ARBA" id="ARBA00022670"/>
    </source>
</evidence>
<dbReference type="GO" id="GO:0004252">
    <property type="term" value="F:serine-type endopeptidase activity"/>
    <property type="evidence" value="ECO:0007669"/>
    <property type="project" value="InterPro"/>
</dbReference>
<name>A0A010ZZA2_9ACTN</name>
<organism evidence="7 8">
    <name type="scientific">Cryptosporangium arvum DSM 44712</name>
    <dbReference type="NCBI Taxonomy" id="927661"/>
    <lineage>
        <taxon>Bacteria</taxon>
        <taxon>Bacillati</taxon>
        <taxon>Actinomycetota</taxon>
        <taxon>Actinomycetes</taxon>
        <taxon>Cryptosporangiales</taxon>
        <taxon>Cryptosporangiaceae</taxon>
        <taxon>Cryptosporangium</taxon>
    </lineage>
</organism>